<feature type="region of interest" description="Disordered" evidence="6">
    <location>
        <begin position="1"/>
        <end position="48"/>
    </location>
</feature>
<organism evidence="8 9">
    <name type="scientific">Tagetes erecta</name>
    <name type="common">African marigold</name>
    <dbReference type="NCBI Taxonomy" id="13708"/>
    <lineage>
        <taxon>Eukaryota</taxon>
        <taxon>Viridiplantae</taxon>
        <taxon>Streptophyta</taxon>
        <taxon>Embryophyta</taxon>
        <taxon>Tracheophyta</taxon>
        <taxon>Spermatophyta</taxon>
        <taxon>Magnoliopsida</taxon>
        <taxon>eudicotyledons</taxon>
        <taxon>Gunneridae</taxon>
        <taxon>Pentapetalae</taxon>
        <taxon>asterids</taxon>
        <taxon>campanulids</taxon>
        <taxon>Asterales</taxon>
        <taxon>Asteraceae</taxon>
        <taxon>Asteroideae</taxon>
        <taxon>Heliantheae alliance</taxon>
        <taxon>Tageteae</taxon>
        <taxon>Tagetes</taxon>
    </lineage>
</organism>
<dbReference type="GO" id="GO:0003682">
    <property type="term" value="F:chromatin binding"/>
    <property type="evidence" value="ECO:0007669"/>
    <property type="project" value="UniProtKB-ARBA"/>
</dbReference>
<name>A0AAD8K5P1_TARER</name>
<feature type="compositionally biased region" description="Basic and acidic residues" evidence="6">
    <location>
        <begin position="11"/>
        <end position="21"/>
    </location>
</feature>
<keyword evidence="4 5" id="KW-0539">Nucleus</keyword>
<dbReference type="InterPro" id="IPR031061">
    <property type="entry name" value="HMGB_plant"/>
</dbReference>
<evidence type="ECO:0000256" key="3">
    <source>
        <dbReference type="ARBA" id="ARBA00023125"/>
    </source>
</evidence>
<dbReference type="InterPro" id="IPR009071">
    <property type="entry name" value="HMG_box_dom"/>
</dbReference>
<comment type="similarity">
    <text evidence="2">Belongs to the HMGB family.</text>
</comment>
<dbReference type="GO" id="GO:0000785">
    <property type="term" value="C:chromatin"/>
    <property type="evidence" value="ECO:0007669"/>
    <property type="project" value="UniProtKB-ARBA"/>
</dbReference>
<dbReference type="InterPro" id="IPR036910">
    <property type="entry name" value="HMG_box_dom_sf"/>
</dbReference>
<protein>
    <recommendedName>
        <fullName evidence="7">HMG box domain-containing protein</fullName>
    </recommendedName>
</protein>
<keyword evidence="9" id="KW-1185">Reference proteome</keyword>
<dbReference type="Pfam" id="PF00505">
    <property type="entry name" value="HMG_box"/>
    <property type="match status" value="1"/>
</dbReference>
<reference evidence="8" key="1">
    <citation type="journal article" date="2023" name="bioRxiv">
        <title>Improved chromosome-level genome assembly for marigold (Tagetes erecta).</title>
        <authorList>
            <person name="Jiang F."/>
            <person name="Yuan L."/>
            <person name="Wang S."/>
            <person name="Wang H."/>
            <person name="Xu D."/>
            <person name="Wang A."/>
            <person name="Fan W."/>
        </authorList>
    </citation>
    <scope>NUCLEOTIDE SEQUENCE</scope>
    <source>
        <strain evidence="8">WSJ</strain>
        <tissue evidence="8">Leaf</tissue>
    </source>
</reference>
<evidence type="ECO:0000256" key="4">
    <source>
        <dbReference type="ARBA" id="ARBA00023242"/>
    </source>
</evidence>
<evidence type="ECO:0000313" key="9">
    <source>
        <dbReference type="Proteomes" id="UP001229421"/>
    </source>
</evidence>
<feature type="compositionally biased region" description="Low complexity" evidence="6">
    <location>
        <begin position="22"/>
        <end position="34"/>
    </location>
</feature>
<feature type="domain" description="HMG box" evidence="7">
    <location>
        <begin position="43"/>
        <end position="112"/>
    </location>
</feature>
<comment type="caution">
    <text evidence="8">The sequence shown here is derived from an EMBL/GenBank/DDBJ whole genome shotgun (WGS) entry which is preliminary data.</text>
</comment>
<comment type="subcellular location">
    <subcellularLocation>
        <location evidence="1">Nucleus</location>
    </subcellularLocation>
</comment>
<dbReference type="SUPFAM" id="SSF47095">
    <property type="entry name" value="HMG-box"/>
    <property type="match status" value="1"/>
</dbReference>
<evidence type="ECO:0000259" key="7">
    <source>
        <dbReference type="PROSITE" id="PS50118"/>
    </source>
</evidence>
<sequence>MRGPKNIATVADKKLNPDTTKKTNVNKSSTQKNKASSKNSGAPKRPPTAFFVFMEQFRKDNKENFPDNKLASAVAKEGGVKWKSMSESEKAPFVAIAARKKIEYEMVIKQYNDDLNAPASTS</sequence>
<dbReference type="CDD" id="cd22005">
    <property type="entry name" value="HMG-box_AtHMGB1-like"/>
    <property type="match status" value="1"/>
</dbReference>
<dbReference type="PROSITE" id="PS50118">
    <property type="entry name" value="HMG_BOX_2"/>
    <property type="match status" value="1"/>
</dbReference>
<dbReference type="Gene3D" id="1.10.30.10">
    <property type="entry name" value="High mobility group box domain"/>
    <property type="match status" value="1"/>
</dbReference>
<dbReference type="PANTHER" id="PTHR46261:SF32">
    <property type="entry name" value="HIGH MOBILITY GROUP B PROTEIN 3-LIKE"/>
    <property type="match status" value="1"/>
</dbReference>
<dbReference type="GO" id="GO:0005634">
    <property type="term" value="C:nucleus"/>
    <property type="evidence" value="ECO:0007669"/>
    <property type="project" value="UniProtKB-SubCell"/>
</dbReference>
<feature type="DNA-binding region" description="HMG box" evidence="5">
    <location>
        <begin position="43"/>
        <end position="112"/>
    </location>
</feature>
<dbReference type="SMART" id="SM00398">
    <property type="entry name" value="HMG"/>
    <property type="match status" value="1"/>
</dbReference>
<accession>A0AAD8K5P1</accession>
<gene>
    <name evidence="8" type="ORF">QVD17_25792</name>
</gene>
<dbReference type="AlphaFoldDB" id="A0AAD8K5P1"/>
<evidence type="ECO:0000256" key="1">
    <source>
        <dbReference type="ARBA" id="ARBA00004123"/>
    </source>
</evidence>
<dbReference type="PANTHER" id="PTHR46261">
    <property type="entry name" value="HIGH MOBILITY GROUP B PROTEIN 4-RELATED"/>
    <property type="match status" value="1"/>
</dbReference>
<dbReference type="GO" id="GO:0003677">
    <property type="term" value="F:DNA binding"/>
    <property type="evidence" value="ECO:0007669"/>
    <property type="project" value="UniProtKB-UniRule"/>
</dbReference>
<evidence type="ECO:0000256" key="6">
    <source>
        <dbReference type="SAM" id="MobiDB-lite"/>
    </source>
</evidence>
<dbReference type="Proteomes" id="UP001229421">
    <property type="component" value="Unassembled WGS sequence"/>
</dbReference>
<evidence type="ECO:0000313" key="8">
    <source>
        <dbReference type="EMBL" id="KAK1416677.1"/>
    </source>
</evidence>
<keyword evidence="3 5" id="KW-0238">DNA-binding</keyword>
<dbReference type="GO" id="GO:0006325">
    <property type="term" value="P:chromatin organization"/>
    <property type="evidence" value="ECO:0007669"/>
    <property type="project" value="UniProtKB-ARBA"/>
</dbReference>
<evidence type="ECO:0000256" key="2">
    <source>
        <dbReference type="ARBA" id="ARBA00008774"/>
    </source>
</evidence>
<evidence type="ECO:0000256" key="5">
    <source>
        <dbReference type="PROSITE-ProRule" id="PRU00267"/>
    </source>
</evidence>
<dbReference type="GO" id="GO:0030527">
    <property type="term" value="F:structural constituent of chromatin"/>
    <property type="evidence" value="ECO:0007669"/>
    <property type="project" value="UniProtKB-ARBA"/>
</dbReference>
<proteinExistence type="inferred from homology"/>
<dbReference type="EMBL" id="JAUHHV010000007">
    <property type="protein sequence ID" value="KAK1416677.1"/>
    <property type="molecule type" value="Genomic_DNA"/>
</dbReference>